<feature type="domain" description="Protein kinase" evidence="9">
    <location>
        <begin position="382"/>
        <end position="654"/>
    </location>
</feature>
<evidence type="ECO:0000256" key="4">
    <source>
        <dbReference type="ARBA" id="ARBA00022741"/>
    </source>
</evidence>
<evidence type="ECO:0000256" key="2">
    <source>
        <dbReference type="ARBA" id="ARBA00022553"/>
    </source>
</evidence>
<comment type="caution">
    <text evidence="10">The sequence shown here is derived from an EMBL/GenBank/DDBJ whole genome shotgun (WGS) entry which is preliminary data.</text>
</comment>
<accession>A0A4S4MV44</accession>
<dbReference type="PROSITE" id="PS50011">
    <property type="entry name" value="PROTEIN_KINASE_DOM"/>
    <property type="match status" value="1"/>
</dbReference>
<dbReference type="EMBL" id="SGPM01000270">
    <property type="protein sequence ID" value="THH27210.1"/>
    <property type="molecule type" value="Genomic_DNA"/>
</dbReference>
<keyword evidence="5" id="KW-0418">Kinase</keyword>
<keyword evidence="3" id="KW-0808">Transferase</keyword>
<evidence type="ECO:0000313" key="10">
    <source>
        <dbReference type="EMBL" id="THH27210.1"/>
    </source>
</evidence>
<dbReference type="PANTHER" id="PTHR24351">
    <property type="entry name" value="RIBOSOMAL PROTEIN S6 KINASE"/>
    <property type="match status" value="1"/>
</dbReference>
<sequence length="740" mass="83081">MFPLLRRRSKKSKDRVPSSLDPAPPLPKPLTMSGFSVTTQSLVHRDVRHLPISAPFTKVEFRNHTTPSSPMQCFRSPPHDPVHLSDATTFASPNSVTSPLSSESEHGVVSSPASSPVELSSYDRASAQYYDADEGSGLDFDGRKCADRVSYYRWSASSDSVIPRSPSEHRSRASTDSSVDHHLAFRTSEAIPGSSQKISVYRDQENYVPHPRARSQPTLLPRQRKKAEPSQRVGVLRWENDLDGFAGQQKLFVYIYDTSDEDLTVVDQIPVMFPPELNCDEEGMYSFEHINRPMPQEEHELLHRWPSVFERQNEELEIYRKELEYIAAIPSPSSRGPTRVIGVVTPSITRKPVPNLEQAEIYQWKVTQKNVIGVSLGTRTKWCTGSILGEGTFGRVYLVYNAPSRIELAMKVVYIRKPMSKIVCEGLVNELKVFERLAKADAQKSATFVMTPNTATGLWAWQSSEDFLHIISDFCPGGDLYEYIGRLSHDQLRLVIAELFLGLDFLHKLGIVHHDLKPENVLIDAEGHCVIADYGGSKFLTDGLLIRKTKDEVICTLPYAAPELLAESTNKYKTYDETIDYWALGATIFMLATGDELFSGDTAQVKLSHMVVADTLHARMRGYPSDLLGLTSGLLALDPTRRLRGAAFRDHQYFASFRHLWSDIVRKRLGSPIPFVRNVGGQAHGYTGKCKVWPSQYVPENEGGAKTMYLLNALAKECLELPHDGSFDVPTEHTYVTKFL</sequence>
<feature type="binding site" evidence="7">
    <location>
        <position position="417"/>
    </location>
    <ligand>
        <name>ATP</name>
        <dbReference type="ChEBI" id="CHEBI:30616"/>
    </ligand>
</feature>
<evidence type="ECO:0000313" key="11">
    <source>
        <dbReference type="Proteomes" id="UP000308730"/>
    </source>
</evidence>
<dbReference type="GO" id="GO:0004674">
    <property type="term" value="F:protein serine/threonine kinase activity"/>
    <property type="evidence" value="ECO:0007669"/>
    <property type="project" value="UniProtKB-KW"/>
</dbReference>
<feature type="compositionally biased region" description="Polar residues" evidence="8">
    <location>
        <begin position="86"/>
        <end position="102"/>
    </location>
</feature>
<dbReference type="InterPro" id="IPR011009">
    <property type="entry name" value="Kinase-like_dom_sf"/>
</dbReference>
<feature type="compositionally biased region" description="Basic and acidic residues" evidence="8">
    <location>
        <begin position="166"/>
        <end position="183"/>
    </location>
</feature>
<dbReference type="InterPro" id="IPR017441">
    <property type="entry name" value="Protein_kinase_ATP_BS"/>
</dbReference>
<dbReference type="SUPFAM" id="SSF56112">
    <property type="entry name" value="Protein kinase-like (PK-like)"/>
    <property type="match status" value="1"/>
</dbReference>
<gene>
    <name evidence="10" type="ORF">EUX98_g6972</name>
</gene>
<reference evidence="10 11" key="1">
    <citation type="submission" date="2019-02" db="EMBL/GenBank/DDBJ databases">
        <title>Genome sequencing of the rare red list fungi Antrodiella citrinella (Flaviporus citrinellus).</title>
        <authorList>
            <person name="Buettner E."/>
            <person name="Kellner H."/>
        </authorList>
    </citation>
    <scope>NUCLEOTIDE SEQUENCE [LARGE SCALE GENOMIC DNA]</scope>
    <source>
        <strain evidence="10 11">DSM 108506</strain>
    </source>
</reference>
<dbReference type="InterPro" id="IPR008271">
    <property type="entry name" value="Ser/Thr_kinase_AS"/>
</dbReference>
<evidence type="ECO:0000256" key="1">
    <source>
        <dbReference type="ARBA" id="ARBA00022527"/>
    </source>
</evidence>
<dbReference type="GO" id="GO:0005524">
    <property type="term" value="F:ATP binding"/>
    <property type="evidence" value="ECO:0007669"/>
    <property type="project" value="UniProtKB-UniRule"/>
</dbReference>
<dbReference type="SMART" id="SM00220">
    <property type="entry name" value="S_TKc"/>
    <property type="match status" value="1"/>
</dbReference>
<feature type="compositionally biased region" description="Basic residues" evidence="8">
    <location>
        <begin position="1"/>
        <end position="13"/>
    </location>
</feature>
<feature type="region of interest" description="Disordered" evidence="8">
    <location>
        <begin position="67"/>
        <end position="117"/>
    </location>
</feature>
<evidence type="ECO:0000256" key="6">
    <source>
        <dbReference type="ARBA" id="ARBA00022840"/>
    </source>
</evidence>
<protein>
    <recommendedName>
        <fullName evidence="9">Protein kinase domain-containing protein</fullName>
    </recommendedName>
</protein>
<dbReference type="PROSITE" id="PS00107">
    <property type="entry name" value="PROTEIN_KINASE_ATP"/>
    <property type="match status" value="1"/>
</dbReference>
<dbReference type="AlphaFoldDB" id="A0A4S4MV44"/>
<evidence type="ECO:0000256" key="3">
    <source>
        <dbReference type="ARBA" id="ARBA00022679"/>
    </source>
</evidence>
<dbReference type="Proteomes" id="UP000308730">
    <property type="component" value="Unassembled WGS sequence"/>
</dbReference>
<keyword evidence="6 7" id="KW-0067">ATP-binding</keyword>
<keyword evidence="11" id="KW-1185">Reference proteome</keyword>
<keyword evidence="2" id="KW-0597">Phosphoprotein</keyword>
<name>A0A4S4MV44_9APHY</name>
<dbReference type="InterPro" id="IPR000719">
    <property type="entry name" value="Prot_kinase_dom"/>
</dbReference>
<evidence type="ECO:0000256" key="8">
    <source>
        <dbReference type="SAM" id="MobiDB-lite"/>
    </source>
</evidence>
<dbReference type="PROSITE" id="PS00108">
    <property type="entry name" value="PROTEIN_KINASE_ST"/>
    <property type="match status" value="1"/>
</dbReference>
<feature type="region of interest" description="Disordered" evidence="8">
    <location>
        <begin position="159"/>
        <end position="186"/>
    </location>
</feature>
<keyword evidence="1" id="KW-0723">Serine/threonine-protein kinase</keyword>
<dbReference type="Gene3D" id="3.30.200.20">
    <property type="entry name" value="Phosphorylase Kinase, domain 1"/>
    <property type="match status" value="1"/>
</dbReference>
<feature type="region of interest" description="Disordered" evidence="8">
    <location>
        <begin position="1"/>
        <end position="32"/>
    </location>
</feature>
<feature type="compositionally biased region" description="Low complexity" evidence="8">
    <location>
        <begin position="108"/>
        <end position="117"/>
    </location>
</feature>
<feature type="region of interest" description="Disordered" evidence="8">
    <location>
        <begin position="209"/>
        <end position="228"/>
    </location>
</feature>
<evidence type="ECO:0000256" key="7">
    <source>
        <dbReference type="PROSITE-ProRule" id="PRU10141"/>
    </source>
</evidence>
<organism evidence="10 11">
    <name type="scientific">Antrodiella citrinella</name>
    <dbReference type="NCBI Taxonomy" id="2447956"/>
    <lineage>
        <taxon>Eukaryota</taxon>
        <taxon>Fungi</taxon>
        <taxon>Dikarya</taxon>
        <taxon>Basidiomycota</taxon>
        <taxon>Agaricomycotina</taxon>
        <taxon>Agaricomycetes</taxon>
        <taxon>Polyporales</taxon>
        <taxon>Steccherinaceae</taxon>
        <taxon>Antrodiella</taxon>
    </lineage>
</organism>
<proteinExistence type="predicted"/>
<dbReference type="OrthoDB" id="10252171at2759"/>
<dbReference type="Pfam" id="PF00069">
    <property type="entry name" value="Pkinase"/>
    <property type="match status" value="1"/>
</dbReference>
<keyword evidence="4 7" id="KW-0547">Nucleotide-binding</keyword>
<dbReference type="Gene3D" id="1.10.510.10">
    <property type="entry name" value="Transferase(Phosphotransferase) domain 1"/>
    <property type="match status" value="1"/>
</dbReference>
<evidence type="ECO:0000259" key="9">
    <source>
        <dbReference type="PROSITE" id="PS50011"/>
    </source>
</evidence>
<evidence type="ECO:0000256" key="5">
    <source>
        <dbReference type="ARBA" id="ARBA00022777"/>
    </source>
</evidence>